<evidence type="ECO:0000313" key="2">
    <source>
        <dbReference type="Proteomes" id="UP000004816"/>
    </source>
</evidence>
<dbReference type="Proteomes" id="UP000004816">
    <property type="component" value="Unassembled WGS sequence"/>
</dbReference>
<dbReference type="Gene3D" id="3.30.1330.40">
    <property type="entry name" value="RutC-like"/>
    <property type="match status" value="1"/>
</dbReference>
<dbReference type="Pfam" id="PF01042">
    <property type="entry name" value="Ribonuc_L-PSP"/>
    <property type="match status" value="1"/>
</dbReference>
<name>E5XSE4_SEGRC</name>
<accession>E5XSE4</accession>
<protein>
    <recommendedName>
        <fullName evidence="3">RidA family protein</fullName>
    </recommendedName>
</protein>
<comment type="caution">
    <text evidence="1">The sequence shown here is derived from an EMBL/GenBank/DDBJ whole genome shotgun (WGS) entry which is preliminary data.</text>
</comment>
<sequence length="134" mass="14719">MSELRKRNVYGEWSRDLFADASVVEGDGRTVYIAGMAAEDPADGHIHHPGDCAAQTRMAYDKIKKILAAEGGDFRHLVRVVAYLTDMRDKDAYETEQRRALGGLKPPPHTLLGVSSLAWPGMVVEVEATAVVPR</sequence>
<dbReference type="SUPFAM" id="SSF55298">
    <property type="entry name" value="YjgF-like"/>
    <property type="match status" value="1"/>
</dbReference>
<dbReference type="InterPro" id="IPR035959">
    <property type="entry name" value="RutC-like_sf"/>
</dbReference>
<dbReference type="PANTHER" id="PTHR43857">
    <property type="entry name" value="BLR7761 PROTEIN"/>
    <property type="match status" value="1"/>
</dbReference>
<evidence type="ECO:0000313" key="1">
    <source>
        <dbReference type="EMBL" id="EFV12725.2"/>
    </source>
</evidence>
<gene>
    <name evidence="1" type="ORF">HMPREF9336_02416</name>
</gene>
<dbReference type="EMBL" id="ACZI02000002">
    <property type="protein sequence ID" value="EFV12725.2"/>
    <property type="molecule type" value="Genomic_DNA"/>
</dbReference>
<dbReference type="eggNOG" id="COG0251">
    <property type="taxonomic scope" value="Bacteria"/>
</dbReference>
<dbReference type="HOGENOM" id="CLU_100715_3_0_11"/>
<dbReference type="STRING" id="679197.HMPREF9336_02416"/>
<dbReference type="CDD" id="cd00448">
    <property type="entry name" value="YjgF_YER057c_UK114_family"/>
    <property type="match status" value="1"/>
</dbReference>
<dbReference type="InterPro" id="IPR006175">
    <property type="entry name" value="YjgF/YER057c/UK114"/>
</dbReference>
<proteinExistence type="predicted"/>
<dbReference type="PANTHER" id="PTHR43857:SF1">
    <property type="entry name" value="YJGH FAMILY PROTEIN"/>
    <property type="match status" value="1"/>
</dbReference>
<organism evidence="1 2">
    <name type="scientific">Segniliparus rugosus (strain ATCC BAA-974 / DSM 45345 / CCUG 50838 / CIP 108380 / JCM 13579 / CDC 945)</name>
    <dbReference type="NCBI Taxonomy" id="679197"/>
    <lineage>
        <taxon>Bacteria</taxon>
        <taxon>Bacillati</taxon>
        <taxon>Actinomycetota</taxon>
        <taxon>Actinomycetes</taxon>
        <taxon>Mycobacteriales</taxon>
        <taxon>Segniliparaceae</taxon>
        <taxon>Segniliparus</taxon>
    </lineage>
</organism>
<evidence type="ECO:0008006" key="3">
    <source>
        <dbReference type="Google" id="ProtNLM"/>
    </source>
</evidence>
<keyword evidence="2" id="KW-1185">Reference proteome</keyword>
<dbReference type="AlphaFoldDB" id="E5XSE4"/>
<reference evidence="1 2" key="1">
    <citation type="journal article" date="2011" name="Stand. Genomic Sci.">
        <title>High quality draft genome sequence of Segniliparus rugosus CDC 945(T)= (ATCC BAA-974(T)).</title>
        <authorList>
            <person name="Earl A.M."/>
            <person name="Desjardins C.A."/>
            <person name="Fitzgerald M.G."/>
            <person name="Arachchi H.M."/>
            <person name="Zeng Q."/>
            <person name="Mehta T."/>
            <person name="Griggs A."/>
            <person name="Birren B.W."/>
            <person name="Toney N.C."/>
            <person name="Carr J."/>
            <person name="Posey J."/>
            <person name="Butler W.R."/>
        </authorList>
    </citation>
    <scope>NUCLEOTIDE SEQUENCE [LARGE SCALE GENOMIC DNA]</scope>
    <source>
        <strain evidence="2">ATCC BAA-974 / DSM 45345 / CCUG 50838 / CIP 108380 / JCM 13579 / CDC 945</strain>
    </source>
</reference>